<dbReference type="RefSeq" id="WP_160991416.1">
    <property type="nucleotide sequence ID" value="NZ_WWCO01000012.1"/>
</dbReference>
<proteinExistence type="predicted"/>
<accession>A0ABW9V930</accession>
<dbReference type="Proteomes" id="UP000449678">
    <property type="component" value="Unassembled WGS sequence"/>
</dbReference>
<dbReference type="EMBL" id="WWCO01000012">
    <property type="protein sequence ID" value="MYM36035.1"/>
    <property type="molecule type" value="Genomic_DNA"/>
</dbReference>
<comment type="caution">
    <text evidence="1">The sequence shown here is derived from an EMBL/GenBank/DDBJ whole genome shotgun (WGS) entry which is preliminary data.</text>
</comment>
<evidence type="ECO:0000313" key="1">
    <source>
        <dbReference type="EMBL" id="MYM36035.1"/>
    </source>
</evidence>
<evidence type="ECO:0000313" key="2">
    <source>
        <dbReference type="Proteomes" id="UP000449678"/>
    </source>
</evidence>
<protein>
    <recommendedName>
        <fullName evidence="3">DUF3562 domain-containing protein</fullName>
    </recommendedName>
</protein>
<keyword evidence="2" id="KW-1185">Reference proteome</keyword>
<name>A0ABW9V930_9BURK</name>
<organism evidence="1 2">
    <name type="scientific">Duganella lactea</name>
    <dbReference type="NCBI Taxonomy" id="2692173"/>
    <lineage>
        <taxon>Bacteria</taxon>
        <taxon>Pseudomonadati</taxon>
        <taxon>Pseudomonadota</taxon>
        <taxon>Betaproteobacteria</taxon>
        <taxon>Burkholderiales</taxon>
        <taxon>Oxalobacteraceae</taxon>
        <taxon>Telluria group</taxon>
        <taxon>Duganella</taxon>
    </lineage>
</organism>
<evidence type="ECO:0008006" key="3">
    <source>
        <dbReference type="Google" id="ProtNLM"/>
    </source>
</evidence>
<sequence length="49" mass="5232">MAALLHDYPAISRDMATTVLDGDATLLYASISIALDKIGHVPSERPLHA</sequence>
<reference evidence="1 2" key="1">
    <citation type="submission" date="2019-12" db="EMBL/GenBank/DDBJ databases">
        <title>Novel species isolated from a subtropical stream in China.</title>
        <authorList>
            <person name="Lu H."/>
        </authorList>
    </citation>
    <scope>NUCLEOTIDE SEQUENCE [LARGE SCALE GENOMIC DNA]</scope>
    <source>
        <strain evidence="1 2">FT94W</strain>
    </source>
</reference>
<gene>
    <name evidence="1" type="ORF">GTP38_17010</name>
</gene>